<feature type="domain" description="Nuclear factor related to kappa-B-binding protein second winged helix" evidence="1">
    <location>
        <begin position="295"/>
        <end position="433"/>
    </location>
</feature>
<name>A0A6P6SV67_COFAR</name>
<dbReference type="RefSeq" id="XP_071908163.1">
    <property type="nucleotide sequence ID" value="XM_072052062.1"/>
</dbReference>
<organism evidence="2 6">
    <name type="scientific">Coffea arabica</name>
    <name type="common">Arabian coffee</name>
    <dbReference type="NCBI Taxonomy" id="13443"/>
    <lineage>
        <taxon>Eukaryota</taxon>
        <taxon>Viridiplantae</taxon>
        <taxon>Streptophyta</taxon>
        <taxon>Embryophyta</taxon>
        <taxon>Tracheophyta</taxon>
        <taxon>Spermatophyta</taxon>
        <taxon>Magnoliopsida</taxon>
        <taxon>eudicotyledons</taxon>
        <taxon>Gunneridae</taxon>
        <taxon>Pentapetalae</taxon>
        <taxon>asterids</taxon>
        <taxon>lamiids</taxon>
        <taxon>Gentianales</taxon>
        <taxon>Rubiaceae</taxon>
        <taxon>Ixoroideae</taxon>
        <taxon>Gardenieae complex</taxon>
        <taxon>Bertiereae - Coffeeae clade</taxon>
        <taxon>Coffeeae</taxon>
        <taxon>Coffea</taxon>
    </lineage>
</organism>
<evidence type="ECO:0000313" key="3">
    <source>
        <dbReference type="RefSeq" id="XP_027069948.1"/>
    </source>
</evidence>
<protein>
    <submittedName>
        <fullName evidence="3">Uncharacterized protein LOC113695152</fullName>
    </submittedName>
</protein>
<dbReference type="RefSeq" id="XP_071908160.1">
    <property type="nucleotide sequence ID" value="XM_072052059.1"/>
</dbReference>
<evidence type="ECO:0000313" key="6">
    <source>
        <dbReference type="RefSeq" id="XP_071908160.1"/>
    </source>
</evidence>
<dbReference type="AlphaFoldDB" id="A0A6P6SV67"/>
<evidence type="ECO:0000313" key="2">
    <source>
        <dbReference type="Proteomes" id="UP001652660"/>
    </source>
</evidence>
<dbReference type="RefSeq" id="XP_027069948.1">
    <property type="nucleotide sequence ID" value="XM_027214147.1"/>
</dbReference>
<dbReference type="PANTHER" id="PTHR13052">
    <property type="entry name" value="NFRKB-RELATED"/>
    <property type="match status" value="1"/>
</dbReference>
<dbReference type="RefSeq" id="XP_071908159.1">
    <property type="nucleotide sequence ID" value="XM_072052058.1"/>
</dbReference>
<dbReference type="OrthoDB" id="70874at2759"/>
<gene>
    <name evidence="3 4 5 6 7 8 9 10" type="primary">LOC113695152</name>
</gene>
<dbReference type="InterPro" id="IPR057748">
    <property type="entry name" value="NFRKB_WH_2"/>
</dbReference>
<dbReference type="GeneID" id="113695152"/>
<reference evidence="2" key="1">
    <citation type="journal article" date="2025" name="Foods">
        <title>Unveiling the Microbial Signatures of Arabica Coffee Cherries: Insights into Ripeness Specific Diversity, Functional Traits, and Implications for Quality and Safety.</title>
        <authorList>
            <consortium name="RefSeq"/>
            <person name="Tenea G.N."/>
            <person name="Cifuentes V."/>
            <person name="Reyes P."/>
            <person name="Cevallos-Vallejos M."/>
        </authorList>
    </citation>
    <scope>NUCLEOTIDE SEQUENCE [LARGE SCALE GENOMIC DNA]</scope>
</reference>
<dbReference type="RefSeq" id="XP_071908164.1">
    <property type="nucleotide sequence ID" value="XM_072052063.1"/>
</dbReference>
<evidence type="ECO:0000259" key="1">
    <source>
        <dbReference type="Pfam" id="PF25793"/>
    </source>
</evidence>
<evidence type="ECO:0000313" key="7">
    <source>
        <dbReference type="RefSeq" id="XP_071908162.1"/>
    </source>
</evidence>
<reference evidence="4 5" key="2">
    <citation type="submission" date="2025-05" db="UniProtKB">
        <authorList>
            <consortium name="RefSeq"/>
        </authorList>
    </citation>
    <scope>IDENTIFICATION</scope>
    <source>
        <tissue evidence="3 4">Leaves</tissue>
    </source>
</reference>
<dbReference type="RefSeq" id="XP_071908165.1">
    <property type="nucleotide sequence ID" value="XM_072052064.1"/>
</dbReference>
<dbReference type="Pfam" id="PF25793">
    <property type="entry name" value="WHD_2nd_NFRKB"/>
    <property type="match status" value="1"/>
</dbReference>
<dbReference type="GO" id="GO:0031011">
    <property type="term" value="C:Ino80 complex"/>
    <property type="evidence" value="ECO:0007669"/>
    <property type="project" value="InterPro"/>
</dbReference>
<evidence type="ECO:0000313" key="8">
    <source>
        <dbReference type="RefSeq" id="XP_071908163.1"/>
    </source>
</evidence>
<evidence type="ECO:0000313" key="5">
    <source>
        <dbReference type="RefSeq" id="XP_071908159.1"/>
    </source>
</evidence>
<dbReference type="RefSeq" id="XP_071908162.1">
    <property type="nucleotide sequence ID" value="XM_072052061.1"/>
</dbReference>
<keyword evidence="2" id="KW-1185">Reference proteome</keyword>
<dbReference type="InterPro" id="IPR024867">
    <property type="entry name" value="NFRKB"/>
</dbReference>
<evidence type="ECO:0000313" key="10">
    <source>
        <dbReference type="RefSeq" id="XP_071908165.1"/>
    </source>
</evidence>
<evidence type="ECO:0000313" key="9">
    <source>
        <dbReference type="RefSeq" id="XP_071908164.1"/>
    </source>
</evidence>
<proteinExistence type="predicted"/>
<accession>A0A6P6SV67</accession>
<evidence type="ECO:0000313" key="4">
    <source>
        <dbReference type="RefSeq" id="XP_071908158.1"/>
    </source>
</evidence>
<dbReference type="RefSeq" id="XP_071908158.1">
    <property type="nucleotide sequence ID" value="XM_072052057.1"/>
</dbReference>
<sequence length="463" mass="52599">MRNKDFIGRVSHDMLEQEDLDAANVLMDLAKDTGSVDRLLAKAPTNQNRNPKKISASAFDSEFSIIHFLSAVRLVLITPVAEDFTVTHSRRVEVANSGKGPRHGLCLEIIGKDARSNSVFQLHKSDKCINASECVQKKLPSLTIEEIVQRLRSSPGDARIFELKASLKDLVRGALKIFSSTIAPSGVPSWQPLITYHKSSKHWSWIGPIPSLLFRGECACVSPKAWGLRSQTLNKLVECFSEWLRASRDMLQKIWNLPPPPLEFMVHWSSAERFSATRNLKISIATISPSSEQVRAYFRMEEALRYLVPQQSFSYTTVDGKKSSVAPMRRCSGKPSRKARDHFILKPNRPPCFTMLCLVRDAAARLPDGMGTRSDICTLVRDSQFIIEDIDDDQVEHVVSGALDRLHYELDPCIRFDRDSRLWFYMHGDREQEDYEYDGTSSIKIHNKMKLPTLGVRRRRRAL</sequence>
<dbReference type="Proteomes" id="UP001652660">
    <property type="component" value="Chromosome 6c"/>
</dbReference>
<dbReference type="PANTHER" id="PTHR13052:SF0">
    <property type="entry name" value="DNA-BINDING PROTEIN-LIKE"/>
    <property type="match status" value="1"/>
</dbReference>